<gene>
    <name evidence="1" type="ORF">CEXT_228801</name>
</gene>
<evidence type="ECO:0000313" key="2">
    <source>
        <dbReference type="Proteomes" id="UP001054945"/>
    </source>
</evidence>
<dbReference type="Proteomes" id="UP001054945">
    <property type="component" value="Unassembled WGS sequence"/>
</dbReference>
<comment type="caution">
    <text evidence="1">The sequence shown here is derived from an EMBL/GenBank/DDBJ whole genome shotgun (WGS) entry which is preliminary data.</text>
</comment>
<reference evidence="1 2" key="1">
    <citation type="submission" date="2021-06" db="EMBL/GenBank/DDBJ databases">
        <title>Caerostris extrusa draft genome.</title>
        <authorList>
            <person name="Kono N."/>
            <person name="Arakawa K."/>
        </authorList>
    </citation>
    <scope>NUCLEOTIDE SEQUENCE [LARGE SCALE GENOMIC DNA]</scope>
</reference>
<proteinExistence type="predicted"/>
<evidence type="ECO:0000313" key="1">
    <source>
        <dbReference type="EMBL" id="GIZ05117.1"/>
    </source>
</evidence>
<dbReference type="AlphaFoldDB" id="A0AAV4YCJ8"/>
<organism evidence="1 2">
    <name type="scientific">Caerostris extrusa</name>
    <name type="common">Bark spider</name>
    <name type="synonym">Caerostris bankana</name>
    <dbReference type="NCBI Taxonomy" id="172846"/>
    <lineage>
        <taxon>Eukaryota</taxon>
        <taxon>Metazoa</taxon>
        <taxon>Ecdysozoa</taxon>
        <taxon>Arthropoda</taxon>
        <taxon>Chelicerata</taxon>
        <taxon>Arachnida</taxon>
        <taxon>Araneae</taxon>
        <taxon>Araneomorphae</taxon>
        <taxon>Entelegynae</taxon>
        <taxon>Araneoidea</taxon>
        <taxon>Araneidae</taxon>
        <taxon>Caerostris</taxon>
    </lineage>
</organism>
<accession>A0AAV4YCJ8</accession>
<dbReference type="EMBL" id="BPLR01019210">
    <property type="protein sequence ID" value="GIZ05117.1"/>
    <property type="molecule type" value="Genomic_DNA"/>
</dbReference>
<sequence>MLYNAGVNDVLSLPPQVGAAFLSQLLFITSCSSGKKVLLPVSALCSTMQVLTIPSLSPPQSKETCIPFKKTFSKEKAFYFTVEDCSVPKRYLGLN</sequence>
<keyword evidence="2" id="KW-1185">Reference proteome</keyword>
<protein>
    <submittedName>
        <fullName evidence="1">Uncharacterized protein</fullName>
    </submittedName>
</protein>
<name>A0AAV4YCJ8_CAEEX</name>